<dbReference type="AlphaFoldDB" id="A0A517P2Z7"/>
<protein>
    <submittedName>
        <fullName evidence="2">Uncharacterized protein</fullName>
    </submittedName>
</protein>
<evidence type="ECO:0000313" key="3">
    <source>
        <dbReference type="Proteomes" id="UP000319817"/>
    </source>
</evidence>
<dbReference type="Proteomes" id="UP000319817">
    <property type="component" value="Chromosome"/>
</dbReference>
<evidence type="ECO:0000256" key="1">
    <source>
        <dbReference type="SAM" id="MobiDB-lite"/>
    </source>
</evidence>
<name>A0A517P2Z7_9BACT</name>
<accession>A0A517P2Z7</accession>
<sequence length="53" mass="5579">MSGVSDERAVGGTPTVTGESSGLASVLHRPMEEVARSYDAPIPPSVIRRPKET</sequence>
<evidence type="ECO:0000313" key="2">
    <source>
        <dbReference type="EMBL" id="QDT13746.1"/>
    </source>
</evidence>
<keyword evidence="3" id="KW-1185">Reference proteome</keyword>
<proteinExistence type="predicted"/>
<organism evidence="2 3">
    <name type="scientific">Stieleria marina</name>
    <dbReference type="NCBI Taxonomy" id="1930275"/>
    <lineage>
        <taxon>Bacteria</taxon>
        <taxon>Pseudomonadati</taxon>
        <taxon>Planctomycetota</taxon>
        <taxon>Planctomycetia</taxon>
        <taxon>Pirellulales</taxon>
        <taxon>Pirellulaceae</taxon>
        <taxon>Stieleria</taxon>
    </lineage>
</organism>
<dbReference type="EMBL" id="CP036526">
    <property type="protein sequence ID" value="QDT13746.1"/>
    <property type="molecule type" value="Genomic_DNA"/>
</dbReference>
<gene>
    <name evidence="2" type="ORF">K239x_57660</name>
</gene>
<reference evidence="2 3" key="1">
    <citation type="submission" date="2019-02" db="EMBL/GenBank/DDBJ databases">
        <title>Deep-cultivation of Planctomycetes and their phenomic and genomic characterization uncovers novel biology.</title>
        <authorList>
            <person name="Wiegand S."/>
            <person name="Jogler M."/>
            <person name="Boedeker C."/>
            <person name="Pinto D."/>
            <person name="Vollmers J."/>
            <person name="Rivas-Marin E."/>
            <person name="Kohn T."/>
            <person name="Peeters S.H."/>
            <person name="Heuer A."/>
            <person name="Rast P."/>
            <person name="Oberbeckmann S."/>
            <person name="Bunk B."/>
            <person name="Jeske O."/>
            <person name="Meyerdierks A."/>
            <person name="Storesund J.E."/>
            <person name="Kallscheuer N."/>
            <person name="Luecker S."/>
            <person name="Lage O.M."/>
            <person name="Pohl T."/>
            <person name="Merkel B.J."/>
            <person name="Hornburger P."/>
            <person name="Mueller R.-W."/>
            <person name="Bruemmer F."/>
            <person name="Labrenz M."/>
            <person name="Spormann A.M."/>
            <person name="Op den Camp H."/>
            <person name="Overmann J."/>
            <person name="Amann R."/>
            <person name="Jetten M.S.M."/>
            <person name="Mascher T."/>
            <person name="Medema M.H."/>
            <person name="Devos D.P."/>
            <person name="Kaster A.-K."/>
            <person name="Ovreas L."/>
            <person name="Rohde M."/>
            <person name="Galperin M.Y."/>
            <person name="Jogler C."/>
        </authorList>
    </citation>
    <scope>NUCLEOTIDE SEQUENCE [LARGE SCALE GENOMIC DNA]</scope>
    <source>
        <strain evidence="2 3">K23_9</strain>
    </source>
</reference>
<feature type="compositionally biased region" description="Polar residues" evidence="1">
    <location>
        <begin position="14"/>
        <end position="23"/>
    </location>
</feature>
<feature type="region of interest" description="Disordered" evidence="1">
    <location>
        <begin position="1"/>
        <end position="25"/>
    </location>
</feature>